<dbReference type="Pfam" id="PF00891">
    <property type="entry name" value="Methyltransf_2"/>
    <property type="match status" value="1"/>
</dbReference>
<dbReference type="InterPro" id="IPR001077">
    <property type="entry name" value="COMT_C"/>
</dbReference>
<evidence type="ECO:0000256" key="2">
    <source>
        <dbReference type="ARBA" id="ARBA00022679"/>
    </source>
</evidence>
<dbReference type="SUPFAM" id="SSF46785">
    <property type="entry name" value="Winged helix' DNA-binding domain"/>
    <property type="match status" value="1"/>
</dbReference>
<dbReference type="GO" id="GO:0008171">
    <property type="term" value="F:O-methyltransferase activity"/>
    <property type="evidence" value="ECO:0007669"/>
    <property type="project" value="InterPro"/>
</dbReference>
<dbReference type="PANTHER" id="PTHR43712">
    <property type="entry name" value="PUTATIVE (AFU_ORTHOLOGUE AFUA_4G14580)-RELATED"/>
    <property type="match status" value="1"/>
</dbReference>
<gene>
    <name evidence="6" type="ORF">DXG03_008418</name>
</gene>
<dbReference type="Proteomes" id="UP000775547">
    <property type="component" value="Unassembled WGS sequence"/>
</dbReference>
<comment type="caution">
    <text evidence="6">The sequence shown here is derived from an EMBL/GenBank/DDBJ whole genome shotgun (WGS) entry which is preliminary data.</text>
</comment>
<evidence type="ECO:0000259" key="4">
    <source>
        <dbReference type="Pfam" id="PF00891"/>
    </source>
</evidence>
<dbReference type="Gene3D" id="1.10.10.10">
    <property type="entry name" value="Winged helix-like DNA-binding domain superfamily/Winged helix DNA-binding domain"/>
    <property type="match status" value="1"/>
</dbReference>
<dbReference type="AlphaFoldDB" id="A0A9P7GI33"/>
<protein>
    <recommendedName>
        <fullName evidence="8">O-methyltransferase</fullName>
    </recommendedName>
</protein>
<sequence length="342" mass="37693">MSLSEITSLQNTLNSALDVFKAELAAQNLSEPSLNTSKPHPIDDIAYLPTPAMFEARRVALASLGLLRSLVQSPYDALAANTWMTLESASVRLAAEVDIAGVLANSEDGVSIDEIAQRTDIDGLKLERALRLLVSQGWFREPKHGYFANNRLSNVIKKGHPGFHLATYMNDLFNKVTVGFSEMINHPDPNFRKNTDPLHTAFQLSYKTEVAFFGADGWLTKDPEEAIKFGLSMGAVGPTSDPGVAADFRWAEIARGKDAIVDVGGGQGTLCCSLAAKYPEIKQFIVQDLPETRAAAESFIESKGFSDKVKFEAQDFFKPQRRKGKYVFVMQRGTFPFSNKYI</sequence>
<dbReference type="SUPFAM" id="SSF53335">
    <property type="entry name" value="S-adenosyl-L-methionine-dependent methyltransferases"/>
    <property type="match status" value="1"/>
</dbReference>
<dbReference type="GO" id="GO:0032259">
    <property type="term" value="P:methylation"/>
    <property type="evidence" value="ECO:0007669"/>
    <property type="project" value="UniProtKB-KW"/>
</dbReference>
<evidence type="ECO:0000259" key="5">
    <source>
        <dbReference type="Pfam" id="PF08100"/>
    </source>
</evidence>
<dbReference type="PANTHER" id="PTHR43712:SF2">
    <property type="entry name" value="O-METHYLTRANSFERASE CICE"/>
    <property type="match status" value="1"/>
</dbReference>
<organism evidence="6 7">
    <name type="scientific">Asterophora parasitica</name>
    <dbReference type="NCBI Taxonomy" id="117018"/>
    <lineage>
        <taxon>Eukaryota</taxon>
        <taxon>Fungi</taxon>
        <taxon>Dikarya</taxon>
        <taxon>Basidiomycota</taxon>
        <taxon>Agaricomycotina</taxon>
        <taxon>Agaricomycetes</taxon>
        <taxon>Agaricomycetidae</taxon>
        <taxon>Agaricales</taxon>
        <taxon>Tricholomatineae</taxon>
        <taxon>Lyophyllaceae</taxon>
        <taxon>Asterophora</taxon>
    </lineage>
</organism>
<dbReference type="InterPro" id="IPR012967">
    <property type="entry name" value="COMT_dimerisation"/>
</dbReference>
<evidence type="ECO:0000313" key="6">
    <source>
        <dbReference type="EMBL" id="KAG5647695.1"/>
    </source>
</evidence>
<evidence type="ECO:0000256" key="3">
    <source>
        <dbReference type="ARBA" id="ARBA00022691"/>
    </source>
</evidence>
<name>A0A9P7GI33_9AGAR</name>
<accession>A0A9P7GI33</accession>
<feature type="domain" description="O-methyltransferase C-terminal" evidence="4">
    <location>
        <begin position="258"/>
        <end position="319"/>
    </location>
</feature>
<dbReference type="PROSITE" id="PS51683">
    <property type="entry name" value="SAM_OMT_II"/>
    <property type="match status" value="1"/>
</dbReference>
<dbReference type="InterPro" id="IPR036388">
    <property type="entry name" value="WH-like_DNA-bd_sf"/>
</dbReference>
<dbReference type="EMBL" id="JABCKV010000007">
    <property type="protein sequence ID" value="KAG5647695.1"/>
    <property type="molecule type" value="Genomic_DNA"/>
</dbReference>
<dbReference type="OrthoDB" id="2410195at2759"/>
<keyword evidence="7" id="KW-1185">Reference proteome</keyword>
<dbReference type="InterPro" id="IPR029063">
    <property type="entry name" value="SAM-dependent_MTases_sf"/>
</dbReference>
<proteinExistence type="predicted"/>
<keyword evidence="3" id="KW-0949">S-adenosyl-L-methionine</keyword>
<keyword evidence="2" id="KW-0808">Transferase</keyword>
<dbReference type="InterPro" id="IPR016461">
    <property type="entry name" value="COMT-like"/>
</dbReference>
<dbReference type="Gene3D" id="3.40.50.150">
    <property type="entry name" value="Vaccinia Virus protein VP39"/>
    <property type="match status" value="1"/>
</dbReference>
<keyword evidence="1" id="KW-0489">Methyltransferase</keyword>
<reference evidence="6" key="1">
    <citation type="submission" date="2020-07" db="EMBL/GenBank/DDBJ databases">
        <authorList>
            <person name="Nieuwenhuis M."/>
            <person name="Van De Peppel L.J.J."/>
        </authorList>
    </citation>
    <scope>NUCLEOTIDE SEQUENCE</scope>
    <source>
        <strain evidence="6">AP01</strain>
        <tissue evidence="6">Mycelium</tissue>
    </source>
</reference>
<feature type="domain" description="O-methyltransferase dimerisation" evidence="5">
    <location>
        <begin position="88"/>
        <end position="155"/>
    </location>
</feature>
<dbReference type="InterPro" id="IPR036390">
    <property type="entry name" value="WH_DNA-bd_sf"/>
</dbReference>
<evidence type="ECO:0008006" key="8">
    <source>
        <dbReference type="Google" id="ProtNLM"/>
    </source>
</evidence>
<evidence type="ECO:0000256" key="1">
    <source>
        <dbReference type="ARBA" id="ARBA00022603"/>
    </source>
</evidence>
<dbReference type="Pfam" id="PF08100">
    <property type="entry name" value="Dimerisation"/>
    <property type="match status" value="1"/>
</dbReference>
<reference evidence="6" key="2">
    <citation type="submission" date="2021-10" db="EMBL/GenBank/DDBJ databases">
        <title>Phylogenomics reveals ancestral predisposition of the termite-cultivated fungus Termitomyces towards a domesticated lifestyle.</title>
        <authorList>
            <person name="Auxier B."/>
            <person name="Grum-Grzhimaylo A."/>
            <person name="Cardenas M.E."/>
            <person name="Lodge J.D."/>
            <person name="Laessoe T."/>
            <person name="Pedersen O."/>
            <person name="Smith M.E."/>
            <person name="Kuyper T.W."/>
            <person name="Franco-Molano E.A."/>
            <person name="Baroni T.J."/>
            <person name="Aanen D.K."/>
        </authorList>
    </citation>
    <scope>NUCLEOTIDE SEQUENCE</scope>
    <source>
        <strain evidence="6">AP01</strain>
        <tissue evidence="6">Mycelium</tissue>
    </source>
</reference>
<evidence type="ECO:0000313" key="7">
    <source>
        <dbReference type="Proteomes" id="UP000775547"/>
    </source>
</evidence>